<evidence type="ECO:0000256" key="2">
    <source>
        <dbReference type="ARBA" id="ARBA00022741"/>
    </source>
</evidence>
<dbReference type="PANTHER" id="PTHR11702:SF31">
    <property type="entry name" value="MITOCHONDRIAL RIBOSOME-ASSOCIATED GTPASE 2"/>
    <property type="match status" value="1"/>
</dbReference>
<evidence type="ECO:0000259" key="4">
    <source>
        <dbReference type="PROSITE" id="PS51883"/>
    </source>
</evidence>
<dbReference type="PANTHER" id="PTHR11702">
    <property type="entry name" value="DEVELOPMENTALLY REGULATED GTP-BINDING PROTEIN-RELATED"/>
    <property type="match status" value="1"/>
</dbReference>
<dbReference type="InterPro" id="IPR045086">
    <property type="entry name" value="OBG_GTPase"/>
</dbReference>
<dbReference type="InterPro" id="IPR006169">
    <property type="entry name" value="GTP1_OBG_dom"/>
</dbReference>
<evidence type="ECO:0000313" key="6">
    <source>
        <dbReference type="Proteomes" id="UP000192578"/>
    </source>
</evidence>
<protein>
    <recommendedName>
        <fullName evidence="4">Obg domain-containing protein</fullName>
    </recommendedName>
</protein>
<dbReference type="Gene3D" id="2.70.210.12">
    <property type="entry name" value="GTP1/OBG domain"/>
    <property type="match status" value="1"/>
</dbReference>
<dbReference type="Proteomes" id="UP000192578">
    <property type="component" value="Unassembled WGS sequence"/>
</dbReference>
<proteinExistence type="inferred from homology"/>
<sequence length="238" mass="25482">MFCRVTPLVSGLSRAPNLLWNCGNCPGVRQMQHDISLIVLHRDFATAAAATPQKPPSTARPLRRIRGVEPTNAAEYFEDWKEIVVTGGSGGNGICSFLSLPYTEYAGPDGGDGGNGGHVIFEATHNFNSLNHVSAKITGQSGTKGRSKDMHGKSAPPTVIQVPLGTLFRDQNDQLVKELKRKGERFVAARGGAGGRGNAFFKSNDLRAPMVRENGGLGETKTYAVELRVMAHVGLVNV</sequence>
<dbReference type="AlphaFoldDB" id="A0A9X6NH67"/>
<dbReference type="FunFam" id="2.70.210.12:FF:000001">
    <property type="entry name" value="GTPase Obg"/>
    <property type="match status" value="1"/>
</dbReference>
<dbReference type="GO" id="GO:0005525">
    <property type="term" value="F:GTP binding"/>
    <property type="evidence" value="ECO:0007669"/>
    <property type="project" value="UniProtKB-KW"/>
</dbReference>
<dbReference type="GO" id="GO:0003924">
    <property type="term" value="F:GTPase activity"/>
    <property type="evidence" value="ECO:0007669"/>
    <property type="project" value="InterPro"/>
</dbReference>
<reference evidence="6" key="1">
    <citation type="submission" date="2017-01" db="EMBL/GenBank/DDBJ databases">
        <title>Comparative genomics of anhydrobiosis in the tardigrade Hypsibius dujardini.</title>
        <authorList>
            <person name="Yoshida Y."/>
            <person name="Koutsovoulos G."/>
            <person name="Laetsch D."/>
            <person name="Stevens L."/>
            <person name="Kumar S."/>
            <person name="Horikawa D."/>
            <person name="Ishino K."/>
            <person name="Komine S."/>
            <person name="Tomita M."/>
            <person name="Blaxter M."/>
            <person name="Arakawa K."/>
        </authorList>
    </citation>
    <scope>NUCLEOTIDE SEQUENCE [LARGE SCALE GENOMIC DNA]</scope>
    <source>
        <strain evidence="6">Z151</strain>
    </source>
</reference>
<gene>
    <name evidence="5" type="ORF">BV898_18316</name>
</gene>
<dbReference type="GO" id="GO:0042254">
    <property type="term" value="P:ribosome biogenesis"/>
    <property type="evidence" value="ECO:0007669"/>
    <property type="project" value="UniProtKB-UniRule"/>
</dbReference>
<evidence type="ECO:0000256" key="3">
    <source>
        <dbReference type="ARBA" id="ARBA00023134"/>
    </source>
</evidence>
<organism evidence="5 6">
    <name type="scientific">Hypsibius exemplaris</name>
    <name type="common">Freshwater tardigrade</name>
    <dbReference type="NCBI Taxonomy" id="2072580"/>
    <lineage>
        <taxon>Eukaryota</taxon>
        <taxon>Metazoa</taxon>
        <taxon>Ecdysozoa</taxon>
        <taxon>Tardigrada</taxon>
        <taxon>Eutardigrada</taxon>
        <taxon>Parachela</taxon>
        <taxon>Hypsibioidea</taxon>
        <taxon>Hypsibiidae</taxon>
        <taxon>Hypsibius</taxon>
    </lineage>
</organism>
<dbReference type="GO" id="GO:0005739">
    <property type="term" value="C:mitochondrion"/>
    <property type="evidence" value="ECO:0007669"/>
    <property type="project" value="TreeGrafter"/>
</dbReference>
<accession>A0A9X6NH67</accession>
<dbReference type="OrthoDB" id="347018at2759"/>
<dbReference type="InterPro" id="IPR036726">
    <property type="entry name" value="GTP1_OBG_dom_sf"/>
</dbReference>
<dbReference type="SUPFAM" id="SSF82051">
    <property type="entry name" value="Obg GTP-binding protein N-terminal domain"/>
    <property type="match status" value="1"/>
</dbReference>
<keyword evidence="2" id="KW-0547">Nucleotide-binding</keyword>
<evidence type="ECO:0000313" key="5">
    <source>
        <dbReference type="EMBL" id="OWA53897.1"/>
    </source>
</evidence>
<comment type="caution">
    <text evidence="5">The sequence shown here is derived from an EMBL/GenBank/DDBJ whole genome shotgun (WGS) entry which is preliminary data.</text>
</comment>
<keyword evidence="3" id="KW-0342">GTP-binding</keyword>
<evidence type="ECO:0000256" key="1">
    <source>
        <dbReference type="ARBA" id="ARBA00007699"/>
    </source>
</evidence>
<dbReference type="PROSITE" id="PS51883">
    <property type="entry name" value="OBG"/>
    <property type="match status" value="1"/>
</dbReference>
<name>A0A9X6NH67_HYPEX</name>
<comment type="similarity">
    <text evidence="1">Belongs to the TRAFAC class OBG-HflX-like GTPase superfamily. OBG GTPase family.</text>
</comment>
<keyword evidence="6" id="KW-1185">Reference proteome</keyword>
<dbReference type="Pfam" id="PF01018">
    <property type="entry name" value="GTP1_OBG"/>
    <property type="match status" value="1"/>
</dbReference>
<feature type="domain" description="Obg" evidence="4">
    <location>
        <begin position="75"/>
        <end position="230"/>
    </location>
</feature>
<dbReference type="EMBL" id="MTYJ01000354">
    <property type="protein sequence ID" value="OWA53897.1"/>
    <property type="molecule type" value="Genomic_DNA"/>
</dbReference>